<keyword evidence="1" id="KW-0540">Nuclease</keyword>
<keyword evidence="1 3" id="KW-0378">Hydrolase</keyword>
<comment type="subcellular location">
    <subcellularLocation>
        <location evidence="1">Cytoplasm</location>
    </subcellularLocation>
</comment>
<evidence type="ECO:0000256" key="1">
    <source>
        <dbReference type="PIRNR" id="PIRNR037839"/>
    </source>
</evidence>
<keyword evidence="4" id="KW-1185">Reference proteome</keyword>
<comment type="caution">
    <text evidence="3">The sequence shown here is derived from an EMBL/GenBank/DDBJ whole genome shotgun (WGS) entry which is preliminary data.</text>
</comment>
<keyword evidence="1" id="KW-0963">Cytoplasm</keyword>
<dbReference type="SUPFAM" id="SSF55658">
    <property type="entry name" value="L9 N-domain-like"/>
    <property type="match status" value="1"/>
</dbReference>
<reference evidence="4" key="1">
    <citation type="journal article" date="2019" name="Int. J. Syst. Evol. Microbiol.">
        <title>The Global Catalogue of Microorganisms (GCM) 10K type strain sequencing project: providing services to taxonomists for standard genome sequencing and annotation.</title>
        <authorList>
            <consortium name="The Broad Institute Genomics Platform"/>
            <consortium name="The Broad Institute Genome Sequencing Center for Infectious Disease"/>
            <person name="Wu L."/>
            <person name="Ma J."/>
        </authorList>
    </citation>
    <scope>NUCLEOTIDE SEQUENCE [LARGE SCALE GENOMIC DNA]</scope>
    <source>
        <strain evidence="4">CECT 7184</strain>
    </source>
</reference>
<dbReference type="EMBL" id="JBHSOZ010000004">
    <property type="protein sequence ID" value="MFC5713223.1"/>
    <property type="molecule type" value="Genomic_DNA"/>
</dbReference>
<keyword evidence="1" id="KW-0255">Endonuclease</keyword>
<comment type="catalytic activity">
    <reaction evidence="1">
        <text>Endonucleolytic cleavage to 5'-phosphomonoester.</text>
        <dbReference type="EC" id="3.1.26.4"/>
    </reaction>
</comment>
<name>A0ABW0YL99_9BACI</name>
<keyword evidence="1" id="KW-0479">Metal-binding</keyword>
<dbReference type="PROSITE" id="PS50879">
    <property type="entry name" value="RNASE_H_1"/>
    <property type="match status" value="1"/>
</dbReference>
<gene>
    <name evidence="3" type="primary">rnhA</name>
    <name evidence="3" type="ORF">ACFPU1_10535</name>
</gene>
<dbReference type="InterPro" id="IPR011320">
    <property type="entry name" value="RNase_H1_N"/>
</dbReference>
<organism evidence="3 4">
    <name type="scientific">Thalassorhabdus alkalitolerans</name>
    <dbReference type="NCBI Taxonomy" id="2282697"/>
    <lineage>
        <taxon>Bacteria</taxon>
        <taxon>Bacillati</taxon>
        <taxon>Bacillota</taxon>
        <taxon>Bacilli</taxon>
        <taxon>Bacillales</taxon>
        <taxon>Bacillaceae</taxon>
        <taxon>Thalassorhabdus</taxon>
    </lineage>
</organism>
<dbReference type="SUPFAM" id="SSF53098">
    <property type="entry name" value="Ribonuclease H-like"/>
    <property type="match status" value="1"/>
</dbReference>
<dbReference type="InterPro" id="IPR009027">
    <property type="entry name" value="Ribosomal_bL9/RNase_H1_N"/>
</dbReference>
<evidence type="ECO:0000313" key="4">
    <source>
        <dbReference type="Proteomes" id="UP001596142"/>
    </source>
</evidence>
<feature type="domain" description="RNase H type-1" evidence="2">
    <location>
        <begin position="71"/>
        <end position="206"/>
    </location>
</feature>
<dbReference type="InterPro" id="IPR002156">
    <property type="entry name" value="RNaseH_domain"/>
</dbReference>
<dbReference type="InterPro" id="IPR017290">
    <property type="entry name" value="RNase_H_bac"/>
</dbReference>
<dbReference type="EC" id="3.1.26.4" evidence="1"/>
<comment type="function">
    <text evidence="1">Endonuclease that specifically degrades the RNA of RNA-DNA hybrids.</text>
</comment>
<dbReference type="Proteomes" id="UP001596142">
    <property type="component" value="Unassembled WGS sequence"/>
</dbReference>
<proteinExistence type="inferred from homology"/>
<protein>
    <recommendedName>
        <fullName evidence="1">Ribonuclease H</fullName>
        <ecNumber evidence="1">3.1.26.4</ecNumber>
    </recommendedName>
</protein>
<accession>A0ABW0YL99</accession>
<keyword evidence="1" id="KW-0460">Magnesium</keyword>
<comment type="similarity">
    <text evidence="1">Belongs to the RNase H family.</text>
</comment>
<dbReference type="PIRSF" id="PIRSF037839">
    <property type="entry name" value="Ribonuclease_H"/>
    <property type="match status" value="1"/>
</dbReference>
<dbReference type="InterPro" id="IPR037056">
    <property type="entry name" value="RNase_H1_N_sf"/>
</dbReference>
<dbReference type="InterPro" id="IPR012337">
    <property type="entry name" value="RNaseH-like_sf"/>
</dbReference>
<evidence type="ECO:0000313" key="3">
    <source>
        <dbReference type="EMBL" id="MFC5713223.1"/>
    </source>
</evidence>
<dbReference type="Gene3D" id="3.40.970.10">
    <property type="entry name" value="Ribonuclease H1, N-terminal domain"/>
    <property type="match status" value="1"/>
</dbReference>
<dbReference type="NCBIfam" id="NF046109">
    <property type="entry name" value="RNaseH_Halikb"/>
    <property type="match status" value="1"/>
</dbReference>
<evidence type="ECO:0000259" key="2">
    <source>
        <dbReference type="PROSITE" id="PS50879"/>
    </source>
</evidence>
<sequence length="206" mass="23377">MAKKKYYVVWEGRKPGIYESWADCQKQVQGFSGARFKSYPSKGEAQKAFGEEKSSTGNRAVISEKGNTSHPYIEDSISVDVGSHGNPGLVEYKGVHTKTGEVVFIHEGIEKGTNNMGEFLAIVHALAFLKDKESNIPVYSDSQTAMKWVKEKKVKSTLKREKETEEMWSLVERAESWLKQNTYTNPILKWNTKEWGEIKADYGRKS</sequence>
<dbReference type="Pfam" id="PF00075">
    <property type="entry name" value="RNase_H"/>
    <property type="match status" value="1"/>
</dbReference>
<dbReference type="Gene3D" id="3.30.420.10">
    <property type="entry name" value="Ribonuclease H-like superfamily/Ribonuclease H"/>
    <property type="match status" value="1"/>
</dbReference>
<dbReference type="RefSeq" id="WP_385940805.1">
    <property type="nucleotide sequence ID" value="NZ_JBHSOZ010000004.1"/>
</dbReference>
<dbReference type="Pfam" id="PF01693">
    <property type="entry name" value="Cauli_VI"/>
    <property type="match status" value="1"/>
</dbReference>
<dbReference type="InterPro" id="IPR036397">
    <property type="entry name" value="RNaseH_sf"/>
</dbReference>
<dbReference type="GO" id="GO:0004523">
    <property type="term" value="F:RNA-DNA hybrid ribonuclease activity"/>
    <property type="evidence" value="ECO:0007669"/>
    <property type="project" value="UniProtKB-EC"/>
</dbReference>